<evidence type="ECO:0000313" key="3">
    <source>
        <dbReference type="EMBL" id="PPQ35839.1"/>
    </source>
</evidence>
<dbReference type="PANTHER" id="PTHR33121:SF79">
    <property type="entry name" value="CYCLIC DI-GMP PHOSPHODIESTERASE PDED-RELATED"/>
    <property type="match status" value="1"/>
</dbReference>
<proteinExistence type="predicted"/>
<dbReference type="SUPFAM" id="SSF141868">
    <property type="entry name" value="EAL domain-like"/>
    <property type="match status" value="1"/>
</dbReference>
<organism evidence="3 4">
    <name type="scientific">Rhodopila globiformis</name>
    <name type="common">Rhodopseudomonas globiformis</name>
    <dbReference type="NCBI Taxonomy" id="1071"/>
    <lineage>
        <taxon>Bacteria</taxon>
        <taxon>Pseudomonadati</taxon>
        <taxon>Pseudomonadota</taxon>
        <taxon>Alphaproteobacteria</taxon>
        <taxon>Acetobacterales</taxon>
        <taxon>Acetobacteraceae</taxon>
        <taxon>Rhodopila</taxon>
    </lineage>
</organism>
<keyword evidence="4" id="KW-1185">Reference proteome</keyword>
<evidence type="ECO:0000259" key="2">
    <source>
        <dbReference type="PROSITE" id="PS50883"/>
    </source>
</evidence>
<name>A0A2S6NL15_RHOGL</name>
<accession>A0A2S6NL15</accession>
<dbReference type="InterPro" id="IPR035919">
    <property type="entry name" value="EAL_sf"/>
</dbReference>
<dbReference type="GO" id="GO:0071111">
    <property type="term" value="F:cyclic-guanylate-specific phosphodiesterase activity"/>
    <property type="evidence" value="ECO:0007669"/>
    <property type="project" value="InterPro"/>
</dbReference>
<dbReference type="InterPro" id="IPR050706">
    <property type="entry name" value="Cyclic-di-GMP_PDE-like"/>
</dbReference>
<dbReference type="PANTHER" id="PTHR33121">
    <property type="entry name" value="CYCLIC DI-GMP PHOSPHODIESTERASE PDEF"/>
    <property type="match status" value="1"/>
</dbReference>
<dbReference type="Gene3D" id="3.20.20.450">
    <property type="entry name" value="EAL domain"/>
    <property type="match status" value="1"/>
</dbReference>
<dbReference type="Proteomes" id="UP000239724">
    <property type="component" value="Unassembled WGS sequence"/>
</dbReference>
<dbReference type="AlphaFoldDB" id="A0A2S6NL15"/>
<comment type="caution">
    <text evidence="3">The sequence shown here is derived from an EMBL/GenBank/DDBJ whole genome shotgun (WGS) entry which is preliminary data.</text>
</comment>
<gene>
    <name evidence="3" type="ORF">CCS01_06335</name>
</gene>
<evidence type="ECO:0000313" key="4">
    <source>
        <dbReference type="Proteomes" id="UP000239724"/>
    </source>
</evidence>
<reference evidence="3 4" key="1">
    <citation type="journal article" date="2018" name="Arch. Microbiol.">
        <title>New insights into the metabolic potential of the phototrophic purple bacterium Rhodopila globiformis DSM 161(T) from its draft genome sequence and evidence for a vanadium-dependent nitrogenase.</title>
        <authorList>
            <person name="Imhoff J.F."/>
            <person name="Rahn T."/>
            <person name="Kunzel S."/>
            <person name="Neulinger S.C."/>
        </authorList>
    </citation>
    <scope>NUCLEOTIDE SEQUENCE [LARGE SCALE GENOMIC DNA]</scope>
    <source>
        <strain evidence="3 4">DSM 161</strain>
    </source>
</reference>
<sequence length="315" mass="33757">MTRPGRARPRPSTPAPRKPERSRTPPDDPGHIRPNPGEALMTSVPPRDRSAMDLAELRAALGGTMIENRYQPIVAIADRRVIGLEALARLNHPEHGTLMPDRFVPQLEDAGLGAELTDLVSARAFADMADPWLVDHGIRMSVNFPLDVLLEDAALQRLESLRAACNVPAARIVVELTESRPVEDFPVLRRSLERLRTLGYGAAIDDAGSAVPRLRELLDLPFTSLKLDKALVKGVAGSGAVRDSVAAIIAQGKCRDLTVVAEGVESATVWDQMRALGVDEAQGFLVARPLPLAAVPAWSAGWATAGPGQDVSVPG</sequence>
<feature type="region of interest" description="Disordered" evidence="1">
    <location>
        <begin position="1"/>
        <end position="45"/>
    </location>
</feature>
<dbReference type="PROSITE" id="PS50883">
    <property type="entry name" value="EAL"/>
    <property type="match status" value="1"/>
</dbReference>
<dbReference type="EMBL" id="NHRY01000066">
    <property type="protein sequence ID" value="PPQ35839.1"/>
    <property type="molecule type" value="Genomic_DNA"/>
</dbReference>
<dbReference type="InterPro" id="IPR001633">
    <property type="entry name" value="EAL_dom"/>
</dbReference>
<feature type="compositionally biased region" description="Basic and acidic residues" evidence="1">
    <location>
        <begin position="17"/>
        <end position="31"/>
    </location>
</feature>
<dbReference type="Pfam" id="PF00563">
    <property type="entry name" value="EAL"/>
    <property type="match status" value="1"/>
</dbReference>
<evidence type="ECO:0000256" key="1">
    <source>
        <dbReference type="SAM" id="MobiDB-lite"/>
    </source>
</evidence>
<dbReference type="CDD" id="cd01948">
    <property type="entry name" value="EAL"/>
    <property type="match status" value="1"/>
</dbReference>
<dbReference type="SMART" id="SM00052">
    <property type="entry name" value="EAL"/>
    <property type="match status" value="1"/>
</dbReference>
<protein>
    <recommendedName>
        <fullName evidence="2">EAL domain-containing protein</fullName>
    </recommendedName>
</protein>
<feature type="domain" description="EAL" evidence="2">
    <location>
        <begin position="50"/>
        <end position="303"/>
    </location>
</feature>